<keyword evidence="1" id="KW-0812">Transmembrane</keyword>
<evidence type="ECO:0000313" key="2">
    <source>
        <dbReference type="EMBL" id="KER05983.1"/>
    </source>
</evidence>
<dbReference type="PATRIC" id="fig|1502292.3.peg.1238"/>
<reference evidence="2 3" key="1">
    <citation type="submission" date="2014-06" db="EMBL/GenBank/DDBJ databases">
        <authorList>
            <person name="Ngugi D.K."/>
            <person name="Blom J."/>
            <person name="Alam I."/>
            <person name="Rashid M."/>
            <person name="Ba Alawi W."/>
            <person name="Zhang G."/>
            <person name="Hikmawan T."/>
            <person name="Guan Y."/>
            <person name="Antunes A."/>
            <person name="Siam R."/>
            <person name="Eldorry H."/>
            <person name="Bajic V."/>
            <person name="Stingl U."/>
        </authorList>
    </citation>
    <scope>NUCLEOTIDE SEQUENCE [LARGE SCALE GENOMIC DNA]</scope>
    <source>
        <strain evidence="2">SCGC AAA799-E16</strain>
    </source>
</reference>
<dbReference type="EMBL" id="JNVL01000020">
    <property type="protein sequence ID" value="KER05983.1"/>
    <property type="molecule type" value="Genomic_DNA"/>
</dbReference>
<comment type="caution">
    <text evidence="2">The sequence shown here is derived from an EMBL/GenBank/DDBJ whole genome shotgun (WGS) entry which is preliminary data.</text>
</comment>
<proteinExistence type="predicted"/>
<keyword evidence="1" id="KW-0472">Membrane</keyword>
<protein>
    <submittedName>
        <fullName evidence="2">Uncharacterized protein</fullName>
    </submittedName>
</protein>
<dbReference type="Proteomes" id="UP000028027">
    <property type="component" value="Unassembled WGS sequence"/>
</dbReference>
<evidence type="ECO:0000256" key="1">
    <source>
        <dbReference type="SAM" id="Phobius"/>
    </source>
</evidence>
<feature type="transmembrane region" description="Helical" evidence="1">
    <location>
        <begin position="12"/>
        <end position="33"/>
    </location>
</feature>
<name>A0A081S4Y0_9ARCH</name>
<dbReference type="AlphaFoldDB" id="A0A081S4Y0"/>
<keyword evidence="1" id="KW-1133">Transmembrane helix</keyword>
<evidence type="ECO:0000313" key="3">
    <source>
        <dbReference type="Proteomes" id="UP000028027"/>
    </source>
</evidence>
<accession>A0A081S4Y0</accession>
<keyword evidence="3" id="KW-1185">Reference proteome</keyword>
<sequence>MRLNNLSHMSRIKQIAIWIGIIGGGIGFFFFSIEAAEFMR</sequence>
<organism evidence="2 3">
    <name type="scientific">Marine Group I thaumarchaeote SCGC AAA799-E16</name>
    <dbReference type="NCBI Taxonomy" id="1502292"/>
    <lineage>
        <taxon>Archaea</taxon>
        <taxon>Nitrososphaerota</taxon>
        <taxon>Marine Group I</taxon>
    </lineage>
</organism>
<gene>
    <name evidence="2" type="ORF">AAA799E16_01335</name>
</gene>